<name>A0A5F8HFR7_MONDO</name>
<dbReference type="OrthoDB" id="447842at2759"/>
<dbReference type="GO" id="GO:0110154">
    <property type="term" value="P:RNA decapping"/>
    <property type="evidence" value="ECO:0007669"/>
    <property type="project" value="Ensembl"/>
</dbReference>
<reference evidence="14" key="3">
    <citation type="submission" date="2025-09" db="UniProtKB">
        <authorList>
            <consortium name="Ensembl"/>
        </authorList>
    </citation>
    <scope>IDENTIFICATION</scope>
</reference>
<evidence type="ECO:0000256" key="2">
    <source>
        <dbReference type="ARBA" id="ARBA00001946"/>
    </source>
</evidence>
<evidence type="ECO:0000256" key="1">
    <source>
        <dbReference type="ARBA" id="ARBA00001936"/>
    </source>
</evidence>
<dbReference type="GeneTree" id="ENSGT00390000013847"/>
<dbReference type="InterPro" id="IPR015797">
    <property type="entry name" value="NUDIX_hydrolase-like_dom_sf"/>
</dbReference>
<dbReference type="GeneID" id="100014790"/>
<dbReference type="CDD" id="cd04694">
    <property type="entry name" value="NUDIX_Nudt17"/>
    <property type="match status" value="1"/>
</dbReference>
<evidence type="ECO:0000256" key="3">
    <source>
        <dbReference type="ARBA" id="ARBA00005582"/>
    </source>
</evidence>
<dbReference type="CTD" id="200035"/>
<dbReference type="GO" id="GO:0005777">
    <property type="term" value="C:peroxisome"/>
    <property type="evidence" value="ECO:0000318"/>
    <property type="project" value="GO_Central"/>
</dbReference>
<keyword evidence="4" id="KW-0479">Metal-binding</keyword>
<dbReference type="Bgee" id="ENSMODG00000046405">
    <property type="expression patterns" value="Expressed in skeleton of lower jaw and 19 other cell types or tissues"/>
</dbReference>
<dbReference type="Pfam" id="PF00293">
    <property type="entry name" value="NUDIX"/>
    <property type="match status" value="1"/>
</dbReference>
<dbReference type="FunCoup" id="A0A5F8HFR7">
    <property type="interactions" value="56"/>
</dbReference>
<dbReference type="KEGG" id="mdo:100014790"/>
<dbReference type="SUPFAM" id="SSF55811">
    <property type="entry name" value="Nudix"/>
    <property type="match status" value="1"/>
</dbReference>
<dbReference type="GO" id="GO:0140933">
    <property type="term" value="F:5'-(N(7)-methylguanosine 5'-triphospho)-[mRNA] hydrolase activity"/>
    <property type="evidence" value="ECO:0007669"/>
    <property type="project" value="UniProtKB-EC"/>
</dbReference>
<reference evidence="14 15" key="1">
    <citation type="journal article" date="2007" name="Nature">
        <title>Genome of the marsupial Monodelphis domestica reveals innovation in non-coding sequences.</title>
        <authorList>
            <person name="Mikkelsen T.S."/>
            <person name="Wakefield M.J."/>
            <person name="Aken B."/>
            <person name="Amemiya C.T."/>
            <person name="Chang J.L."/>
            <person name="Duke S."/>
            <person name="Garber M."/>
            <person name="Gentles A.J."/>
            <person name="Goodstadt L."/>
            <person name="Heger A."/>
            <person name="Jurka J."/>
            <person name="Kamal M."/>
            <person name="Mauceli E."/>
            <person name="Searle S.M."/>
            <person name="Sharpe T."/>
            <person name="Baker M.L."/>
            <person name="Batzer M.A."/>
            <person name="Benos P.V."/>
            <person name="Belov K."/>
            <person name="Clamp M."/>
            <person name="Cook A."/>
            <person name="Cuff J."/>
            <person name="Das R."/>
            <person name="Davidow L."/>
            <person name="Deakin J.E."/>
            <person name="Fazzari M.J."/>
            <person name="Glass J.L."/>
            <person name="Grabherr M."/>
            <person name="Greally J.M."/>
            <person name="Gu W."/>
            <person name="Hore T.A."/>
            <person name="Huttley G.A."/>
            <person name="Kleber M."/>
            <person name="Jirtle R.L."/>
            <person name="Koina E."/>
            <person name="Lee J.T."/>
            <person name="Mahony S."/>
            <person name="Marra M.A."/>
            <person name="Miller R.D."/>
            <person name="Nicholls R.D."/>
            <person name="Oda M."/>
            <person name="Papenfuss A.T."/>
            <person name="Parra Z.E."/>
            <person name="Pollock D.D."/>
            <person name="Ray D.A."/>
            <person name="Schein J.E."/>
            <person name="Speed T.P."/>
            <person name="Thompson K."/>
            <person name="VandeBerg J.L."/>
            <person name="Wade C.M."/>
            <person name="Walker J.A."/>
            <person name="Waters P.D."/>
            <person name="Webber C."/>
            <person name="Weidman J.R."/>
            <person name="Xie X."/>
            <person name="Zody M.C."/>
            <person name="Baldwin J."/>
            <person name="Abdouelleil A."/>
            <person name="Abdulkadir J."/>
            <person name="Abebe A."/>
            <person name="Abera B."/>
            <person name="Abreu J."/>
            <person name="Acer S.C."/>
            <person name="Aftuck L."/>
            <person name="Alexander A."/>
            <person name="An P."/>
            <person name="Anderson E."/>
            <person name="Anderson S."/>
            <person name="Arachi H."/>
            <person name="Azer M."/>
            <person name="Bachantsang P."/>
            <person name="Barry A."/>
            <person name="Bayul T."/>
            <person name="Berlin A."/>
            <person name="Bessette D."/>
            <person name="Bloom T."/>
            <person name="Bloom T."/>
            <person name="Boguslavskiy L."/>
            <person name="Bonnet C."/>
            <person name="Boukhgalter B."/>
            <person name="Bourzgui I."/>
            <person name="Brown A."/>
            <person name="Cahill P."/>
            <person name="Channer S."/>
            <person name="Cheshatsang Y."/>
            <person name="Chuda L."/>
            <person name="Citroen M."/>
            <person name="Collymore A."/>
            <person name="Cooke P."/>
            <person name="Costello M."/>
            <person name="D'Aco K."/>
            <person name="Daza R."/>
            <person name="De Haan G."/>
            <person name="DeGray S."/>
            <person name="DeMaso C."/>
            <person name="Dhargay N."/>
            <person name="Dooley K."/>
            <person name="Dooley E."/>
            <person name="Doricent M."/>
            <person name="Dorje P."/>
            <person name="Dorjee K."/>
            <person name="Dupes A."/>
            <person name="Elong R."/>
            <person name="Falk J."/>
            <person name="Farina A."/>
            <person name="Faro S."/>
            <person name="Ferguson D."/>
            <person name="Fisher S."/>
            <person name="Foley C.D."/>
            <person name="Franke A."/>
            <person name="Friedrich D."/>
            <person name="Gadbois L."/>
            <person name="Gearin G."/>
            <person name="Gearin C.R."/>
            <person name="Giannoukos G."/>
            <person name="Goode T."/>
            <person name="Graham J."/>
            <person name="Grandbois E."/>
            <person name="Grewal S."/>
            <person name="Gyaltsen K."/>
            <person name="Hafez N."/>
            <person name="Hagos B."/>
            <person name="Hall J."/>
            <person name="Henson C."/>
            <person name="Hollinger A."/>
            <person name="Honan T."/>
            <person name="Huard M.D."/>
            <person name="Hughes L."/>
            <person name="Hurhula B."/>
            <person name="Husby M.E."/>
            <person name="Kamat A."/>
            <person name="Kanga B."/>
            <person name="Kashin S."/>
            <person name="Khazanovich D."/>
            <person name="Kisner P."/>
            <person name="Lance K."/>
            <person name="Lara M."/>
            <person name="Lee W."/>
            <person name="Lennon N."/>
            <person name="Letendre F."/>
            <person name="LeVine R."/>
            <person name="Lipovsky A."/>
            <person name="Liu X."/>
            <person name="Liu J."/>
            <person name="Liu S."/>
            <person name="Lokyitsang T."/>
            <person name="Lokyitsang Y."/>
            <person name="Lubonja R."/>
            <person name="Lui A."/>
            <person name="MacDonald P."/>
            <person name="Magnisalis V."/>
            <person name="Maru K."/>
            <person name="Matthews C."/>
            <person name="McCusker W."/>
            <person name="McDonough S."/>
            <person name="Mehta T."/>
            <person name="Meldrim J."/>
            <person name="Meneus L."/>
            <person name="Mihai O."/>
            <person name="Mihalev A."/>
            <person name="Mihova T."/>
            <person name="Mittelman R."/>
            <person name="Mlenga V."/>
            <person name="Montmayeur A."/>
            <person name="Mulrain L."/>
            <person name="Navidi A."/>
            <person name="Naylor J."/>
            <person name="Negash T."/>
            <person name="Nguyen T."/>
            <person name="Nguyen N."/>
            <person name="Nicol R."/>
            <person name="Norbu C."/>
            <person name="Norbu N."/>
            <person name="Novod N."/>
            <person name="O'Neill B."/>
            <person name="Osman S."/>
            <person name="Markiewicz E."/>
            <person name="Oyono O.L."/>
            <person name="Patti C."/>
            <person name="Phunkhang P."/>
            <person name="Pierre F."/>
            <person name="Priest M."/>
            <person name="Raghuraman S."/>
            <person name="Rege F."/>
            <person name="Reyes R."/>
            <person name="Rise C."/>
            <person name="Rogov P."/>
            <person name="Ross K."/>
            <person name="Ryan E."/>
            <person name="Settipalli S."/>
            <person name="Shea T."/>
            <person name="Sherpa N."/>
            <person name="Shi L."/>
            <person name="Shih D."/>
            <person name="Sparrow T."/>
            <person name="Spaulding J."/>
            <person name="Stalker J."/>
            <person name="Stange-Thomann N."/>
            <person name="Stavropoulos S."/>
            <person name="Stone C."/>
            <person name="Strader C."/>
            <person name="Tesfaye S."/>
            <person name="Thomson T."/>
            <person name="Thoulutsang Y."/>
            <person name="Thoulutsang D."/>
            <person name="Topham K."/>
            <person name="Topping I."/>
            <person name="Tsamla T."/>
            <person name="Vassiliev H."/>
            <person name="Vo A."/>
            <person name="Wangchuk T."/>
            <person name="Wangdi T."/>
            <person name="Weiand M."/>
            <person name="Wilkinson J."/>
            <person name="Wilson A."/>
            <person name="Yadav S."/>
            <person name="Young G."/>
            <person name="Yu Q."/>
            <person name="Zembek L."/>
            <person name="Zhong D."/>
            <person name="Zimmer A."/>
            <person name="Zwirko Z."/>
            <person name="Jaffe D.B."/>
            <person name="Alvarez P."/>
            <person name="Brockman W."/>
            <person name="Butler J."/>
            <person name="Chin C."/>
            <person name="Gnerre S."/>
            <person name="MacCallum I."/>
            <person name="Graves J.A."/>
            <person name="Ponting C.P."/>
            <person name="Breen M."/>
            <person name="Samollow P.B."/>
            <person name="Lander E.S."/>
            <person name="Lindblad-Toh K."/>
        </authorList>
    </citation>
    <scope>NUCLEOTIDE SEQUENCE [LARGE SCALE GENOMIC DNA]</scope>
</reference>
<evidence type="ECO:0000256" key="8">
    <source>
        <dbReference type="ARBA" id="ARBA00026102"/>
    </source>
</evidence>
<organism evidence="14 15">
    <name type="scientific">Monodelphis domestica</name>
    <name type="common">Gray short-tailed opossum</name>
    <dbReference type="NCBI Taxonomy" id="13616"/>
    <lineage>
        <taxon>Eukaryota</taxon>
        <taxon>Metazoa</taxon>
        <taxon>Chordata</taxon>
        <taxon>Craniata</taxon>
        <taxon>Vertebrata</taxon>
        <taxon>Euteleostomi</taxon>
        <taxon>Mammalia</taxon>
        <taxon>Metatheria</taxon>
        <taxon>Didelphimorphia</taxon>
        <taxon>Didelphidae</taxon>
        <taxon>Monodelphis</taxon>
    </lineage>
</organism>
<dbReference type="InterPro" id="IPR000086">
    <property type="entry name" value="NUDIX_hydrolase_dom"/>
</dbReference>
<evidence type="ECO:0000313" key="14">
    <source>
        <dbReference type="Ensembl" id="ENSMODP00000058925.1"/>
    </source>
</evidence>
<gene>
    <name evidence="14" type="primary">NUDT17</name>
</gene>
<reference evidence="14" key="2">
    <citation type="submission" date="2025-08" db="UniProtKB">
        <authorList>
            <consortium name="Ensembl"/>
        </authorList>
    </citation>
    <scope>IDENTIFICATION</scope>
</reference>
<feature type="domain" description="Nudix hydrolase" evidence="13">
    <location>
        <begin position="87"/>
        <end position="237"/>
    </location>
</feature>
<dbReference type="EC" id="3.6.1.62" evidence="8"/>
<comment type="function">
    <text evidence="10">Acts as a decapping enzyme capable of hydrolyzing monomethylated capped RNAs (in vitro). Hydrolyzes monomethylated capped RNA after alpha and beta phosphates to form N(7)-methyl-GDP. Shows low activity towards unmethylated capped RNA.</text>
</comment>
<dbReference type="FunFam" id="3.90.79.10:FF:000033">
    <property type="entry name" value="nucleoside diphosphate-linked moiety X motif 17 isoform X1"/>
    <property type="match status" value="1"/>
</dbReference>
<dbReference type="InParanoid" id="A0A5F8HFR7"/>
<keyword evidence="15" id="KW-1185">Reference proteome</keyword>
<dbReference type="OMA" id="AKEEWNM"/>
<comment type="cofactor">
    <cofactor evidence="2">
        <name>Mg(2+)</name>
        <dbReference type="ChEBI" id="CHEBI:18420"/>
    </cofactor>
</comment>
<evidence type="ECO:0000313" key="15">
    <source>
        <dbReference type="Proteomes" id="UP000002280"/>
    </source>
</evidence>
<evidence type="ECO:0000256" key="7">
    <source>
        <dbReference type="ARBA" id="ARBA00023211"/>
    </source>
</evidence>
<dbReference type="InterPro" id="IPR033716">
    <property type="entry name" value="Nudt17_dom"/>
</dbReference>
<comment type="cofactor">
    <cofactor evidence="1">
        <name>Mn(2+)</name>
        <dbReference type="ChEBI" id="CHEBI:29035"/>
    </cofactor>
</comment>
<dbReference type="InterPro" id="IPR050241">
    <property type="entry name" value="NAD-cap_RNA_hydrolase_NudC"/>
</dbReference>
<dbReference type="AlphaFoldDB" id="A0A5F8HFR7"/>
<dbReference type="GO" id="GO:0046872">
    <property type="term" value="F:metal ion binding"/>
    <property type="evidence" value="ECO:0007669"/>
    <property type="project" value="UniProtKB-KW"/>
</dbReference>
<sequence>MARARLFLLFSGQAEPADFARSVCDLLGLGPGPGPWRVHCGLEPGRLLLSERPFPGATTQLPLQRPPFCPFAALEHQPPGASGLTLPRDREVDIGVSVVLQSSDQSVLLTRRASRLHTSPNLWVPPGGHVELDEELFDGGLRELREETALQLPEGQHSRFLLGLWESAYPSRLSQGLPRYHHIVLYVLVASQETEEQLQKRIRPNQEEVSAYAWLKPNVAAAVAASEEAPETADPGSVSLPPFIQAVELQGDAARTVDLPTSTLLRKTLATEQHEERVSTGTKFALGLWLQHLKRPLEHPPHIAPKAESE</sequence>
<evidence type="ECO:0000256" key="10">
    <source>
        <dbReference type="ARBA" id="ARBA00093415"/>
    </source>
</evidence>
<dbReference type="Proteomes" id="UP000002280">
    <property type="component" value="Chromosome 2"/>
</dbReference>
<dbReference type="PANTHER" id="PTHR42904">
    <property type="entry name" value="NUDIX HYDROLASE, NUDC SUBFAMILY"/>
    <property type="match status" value="1"/>
</dbReference>
<keyword evidence="6" id="KW-0460">Magnesium</keyword>
<evidence type="ECO:0000256" key="9">
    <source>
        <dbReference type="ARBA" id="ARBA00093205"/>
    </source>
</evidence>
<evidence type="ECO:0000256" key="4">
    <source>
        <dbReference type="ARBA" id="ARBA00022723"/>
    </source>
</evidence>
<dbReference type="GO" id="GO:0019677">
    <property type="term" value="P:NAD+ catabolic process"/>
    <property type="evidence" value="ECO:0000318"/>
    <property type="project" value="GO_Central"/>
</dbReference>
<keyword evidence="5" id="KW-0378">Hydrolase</keyword>
<comment type="catalytic activity">
    <reaction evidence="9">
        <text>a 5'-end (N(7)-methyl 5'-triphosphoguanosine)-ribonucleoside in mRNA + H2O = N(7)-methyl-GDP + a 5'-end phospho-ribonucleoside in mRNA + 2 H(+)</text>
        <dbReference type="Rhea" id="RHEA:67484"/>
        <dbReference type="Rhea" id="RHEA-COMP:15692"/>
        <dbReference type="Rhea" id="RHEA-COMP:17167"/>
        <dbReference type="ChEBI" id="CHEBI:15377"/>
        <dbReference type="ChEBI" id="CHEBI:15378"/>
        <dbReference type="ChEBI" id="CHEBI:63714"/>
        <dbReference type="ChEBI" id="CHEBI:138282"/>
        <dbReference type="ChEBI" id="CHEBI:156461"/>
        <dbReference type="EC" id="3.6.1.62"/>
    </reaction>
</comment>
<dbReference type="Ensembl" id="ENSMODT00000060667.1">
    <property type="protein sequence ID" value="ENSMODP00000058925.1"/>
    <property type="gene ID" value="ENSMODG00000046405.1"/>
</dbReference>
<comment type="similarity">
    <text evidence="3">Belongs to the Nudix hydrolase family.</text>
</comment>
<proteinExistence type="inferred from homology"/>
<dbReference type="PROSITE" id="PS51462">
    <property type="entry name" value="NUDIX"/>
    <property type="match status" value="1"/>
</dbReference>
<protein>
    <recommendedName>
        <fullName evidence="11">m7GpppN-mRNA hydrolase NUDT17</fullName>
        <ecNumber evidence="8">3.6.1.62</ecNumber>
    </recommendedName>
    <alternativeName>
        <fullName evidence="12">Nucleoside diphosphate-linked moiety X motif 17</fullName>
    </alternativeName>
</protein>
<dbReference type="PANTHER" id="PTHR42904:SF1">
    <property type="entry name" value="NUCLEOSIDE DIPHOSPHATE-LINKED MOIETY X MOTIF 17"/>
    <property type="match status" value="1"/>
</dbReference>
<dbReference type="GO" id="GO:0035529">
    <property type="term" value="F:NADH pyrophosphatase activity"/>
    <property type="evidence" value="ECO:0000318"/>
    <property type="project" value="GO_Central"/>
</dbReference>
<dbReference type="GO" id="GO:0006742">
    <property type="term" value="P:NADP+ catabolic process"/>
    <property type="evidence" value="ECO:0000318"/>
    <property type="project" value="GO_Central"/>
</dbReference>
<evidence type="ECO:0000256" key="12">
    <source>
        <dbReference type="ARBA" id="ARBA00093663"/>
    </source>
</evidence>
<dbReference type="Gene3D" id="3.90.79.10">
    <property type="entry name" value="Nucleoside Triphosphate Pyrophosphohydrolase"/>
    <property type="match status" value="1"/>
</dbReference>
<evidence type="ECO:0000256" key="11">
    <source>
        <dbReference type="ARBA" id="ARBA00093621"/>
    </source>
</evidence>
<accession>A0A5F8HFR7</accession>
<dbReference type="STRING" id="13616.ENSMODP00000058925"/>
<keyword evidence="7" id="KW-0464">Manganese</keyword>
<evidence type="ECO:0000256" key="5">
    <source>
        <dbReference type="ARBA" id="ARBA00022801"/>
    </source>
</evidence>
<evidence type="ECO:0000259" key="13">
    <source>
        <dbReference type="PROSITE" id="PS51462"/>
    </source>
</evidence>
<evidence type="ECO:0000256" key="6">
    <source>
        <dbReference type="ARBA" id="ARBA00022842"/>
    </source>
</evidence>